<dbReference type="InterPro" id="IPR035093">
    <property type="entry name" value="RelE/ParE_toxin_dom_sf"/>
</dbReference>
<gene>
    <name evidence="1" type="ORF">HHJ78_08015</name>
</gene>
<sequence>MIQSWQVRYLHKAKQDLDNLDNSQRALVLKALSKASVNPLPVSEGGYGKPLGHSAGQNLTGLLKIKLKSSGIRIVYLCRREEQEMFIVVIGIRDDFKVYREAARRIENEDFPF</sequence>
<dbReference type="Proteomes" id="UP000578252">
    <property type="component" value="Unassembled WGS sequence"/>
</dbReference>
<comment type="caution">
    <text evidence="1">The sequence shown here is derived from an EMBL/GenBank/DDBJ whole genome shotgun (WGS) entry which is preliminary data.</text>
</comment>
<accession>A0A2X1RGV5</accession>
<name>A0A2X1RGV5_9ACTO</name>
<dbReference type="OrthoDB" id="362883at2"/>
<evidence type="ECO:0000313" key="1">
    <source>
        <dbReference type="EMBL" id="NMW65469.1"/>
    </source>
</evidence>
<organism evidence="1 2">
    <name type="scientific">Mobiluncus mulieris</name>
    <dbReference type="NCBI Taxonomy" id="2052"/>
    <lineage>
        <taxon>Bacteria</taxon>
        <taxon>Bacillati</taxon>
        <taxon>Actinomycetota</taxon>
        <taxon>Actinomycetes</taxon>
        <taxon>Actinomycetales</taxon>
        <taxon>Actinomycetaceae</taxon>
        <taxon>Mobiluncus</taxon>
    </lineage>
</organism>
<dbReference type="AlphaFoldDB" id="A0A2X1RGV5"/>
<proteinExistence type="predicted"/>
<dbReference type="SUPFAM" id="SSF143011">
    <property type="entry name" value="RelE-like"/>
    <property type="match status" value="1"/>
</dbReference>
<dbReference type="RefSeq" id="WP_004011624.1">
    <property type="nucleotide sequence ID" value="NZ_CAMUNX010000015.1"/>
</dbReference>
<reference evidence="1 2" key="1">
    <citation type="submission" date="2020-04" db="EMBL/GenBank/DDBJ databases">
        <title>Antimicrobial susceptibility and clonality of vaginal-derived multi-drug resistant Mobiluncus isolates in China.</title>
        <authorList>
            <person name="Zhang X."/>
        </authorList>
    </citation>
    <scope>NUCLEOTIDE SEQUENCE [LARGE SCALE GENOMIC DNA]</scope>
    <source>
        <strain evidence="1 2">13</strain>
    </source>
</reference>
<dbReference type="Gene3D" id="3.30.2310.20">
    <property type="entry name" value="RelE-like"/>
    <property type="match status" value="1"/>
</dbReference>
<evidence type="ECO:0000313" key="2">
    <source>
        <dbReference type="Proteomes" id="UP000578252"/>
    </source>
</evidence>
<dbReference type="EMBL" id="JABCUR010000006">
    <property type="protein sequence ID" value="NMW65469.1"/>
    <property type="molecule type" value="Genomic_DNA"/>
</dbReference>
<protein>
    <submittedName>
        <fullName evidence="1">Type II toxin-antitoxin system RelE/ParE family toxin</fullName>
    </submittedName>
</protein>